<evidence type="ECO:0000256" key="5">
    <source>
        <dbReference type="ARBA" id="ARBA00022692"/>
    </source>
</evidence>
<dbReference type="EMBL" id="GL883110">
    <property type="protein sequence ID" value="EGG06023.1"/>
    <property type="molecule type" value="Genomic_DNA"/>
</dbReference>
<keyword evidence="7" id="KW-0443">Lipid metabolism</keyword>
<evidence type="ECO:0000256" key="9">
    <source>
        <dbReference type="ARBA" id="ARBA00023242"/>
    </source>
</evidence>
<dbReference type="PANTHER" id="PTHR20996:SF1">
    <property type="entry name" value="NUCLEAR ENVELOPE PHOSPHATASE-REGULATORY SUBUNIT 1"/>
    <property type="match status" value="1"/>
</dbReference>
<dbReference type="InterPro" id="IPR005605">
    <property type="entry name" value="Spo7"/>
</dbReference>
<name>F4RNP6_MELLP</name>
<dbReference type="HOGENOM" id="CLU_980323_0_0_1"/>
<feature type="compositionally biased region" description="Polar residues" evidence="11">
    <location>
        <begin position="1"/>
        <end position="10"/>
    </location>
</feature>
<dbReference type="GO" id="GO:0006629">
    <property type="term" value="P:lipid metabolic process"/>
    <property type="evidence" value="ECO:0007669"/>
    <property type="project" value="UniProtKB-KW"/>
</dbReference>
<keyword evidence="14" id="KW-1185">Reference proteome</keyword>
<feature type="transmembrane region" description="Helical" evidence="12">
    <location>
        <begin position="92"/>
        <end position="112"/>
    </location>
</feature>
<dbReference type="VEuPathDB" id="FungiDB:MELLADRAFT_116661"/>
<keyword evidence="8 12" id="KW-0472">Membrane</keyword>
<keyword evidence="9" id="KW-0539">Nucleus</keyword>
<dbReference type="GO" id="GO:0031965">
    <property type="term" value="C:nuclear membrane"/>
    <property type="evidence" value="ECO:0007669"/>
    <property type="project" value="UniProtKB-SubCell"/>
</dbReference>
<dbReference type="OrthoDB" id="5599171at2759"/>
<dbReference type="eggNOG" id="ENOG502S2NB">
    <property type="taxonomic scope" value="Eukaryota"/>
</dbReference>
<gene>
    <name evidence="13" type="ORF">MELLADRAFT_116661</name>
</gene>
<evidence type="ECO:0000256" key="12">
    <source>
        <dbReference type="SAM" id="Phobius"/>
    </source>
</evidence>
<evidence type="ECO:0000256" key="7">
    <source>
        <dbReference type="ARBA" id="ARBA00023098"/>
    </source>
</evidence>
<dbReference type="Proteomes" id="UP000001072">
    <property type="component" value="Unassembled WGS sequence"/>
</dbReference>
<dbReference type="InterPro" id="IPR019168">
    <property type="entry name" value="NEP1-R1"/>
</dbReference>
<feature type="compositionally biased region" description="Low complexity" evidence="11">
    <location>
        <begin position="260"/>
        <end position="273"/>
    </location>
</feature>
<dbReference type="PANTHER" id="PTHR20996">
    <property type="entry name" value="NUCLEAR ENVELOPE PHOSPHATASE-REGULATORY SUBUNIT 1"/>
    <property type="match status" value="1"/>
</dbReference>
<evidence type="ECO:0000256" key="6">
    <source>
        <dbReference type="ARBA" id="ARBA00022989"/>
    </source>
</evidence>
<comment type="subcellular location">
    <subcellularLocation>
        <location evidence="2">Cytoplasm</location>
    </subcellularLocation>
    <subcellularLocation>
        <location evidence="1">Nucleus membrane</location>
        <topology evidence="1">Multi-pass membrane protein</topology>
    </subcellularLocation>
</comment>
<protein>
    <recommendedName>
        <fullName evidence="10">Transmembrane protein 188</fullName>
    </recommendedName>
</protein>
<comment type="similarity">
    <text evidence="3">Belongs to the CNEP1R1 family.</text>
</comment>
<dbReference type="KEGG" id="mlr:MELLADRAFT_116661"/>
<evidence type="ECO:0000313" key="14">
    <source>
        <dbReference type="Proteomes" id="UP000001072"/>
    </source>
</evidence>
<dbReference type="InParanoid" id="F4RNP6"/>
<dbReference type="RefSeq" id="XP_007410674.1">
    <property type="nucleotide sequence ID" value="XM_007410612.1"/>
</dbReference>
<keyword evidence="4" id="KW-0963">Cytoplasm</keyword>
<sequence>MTSSRRTSLPRSNSNRSQSQSNQSPFLPPPANKETFKDLLIFEERLKQNSERLQRQRIKYEAFLFSLIIVTFLLAYKSFVAVSPYKVFHYSYVGLLLVAITTLILFFATGMYTDQIAYAYKFIPQTNRALRPFNMFLNTPPTSSPLKMFVSPKEPNGNLVPALMNPRGELLFSSKVSIPFIDGYESYRNEWERRRLPNSNGTRTLKKVSLGDREGTEEVDEKLKSVGQMRSRESTPDLLVDEVVSNDDEDRNSSITHLGSSPTELSVSSSTESDGLGEWSTVRR</sequence>
<feature type="compositionally biased region" description="Low complexity" evidence="11">
    <location>
        <begin position="11"/>
        <end position="24"/>
    </location>
</feature>
<dbReference type="GO" id="GO:0019888">
    <property type="term" value="F:protein phosphatase regulator activity"/>
    <property type="evidence" value="ECO:0007669"/>
    <property type="project" value="InterPro"/>
</dbReference>
<evidence type="ECO:0000256" key="1">
    <source>
        <dbReference type="ARBA" id="ARBA00004232"/>
    </source>
</evidence>
<dbReference type="GO" id="GO:0071595">
    <property type="term" value="C:Nem1-Spo7 phosphatase complex"/>
    <property type="evidence" value="ECO:0007669"/>
    <property type="project" value="InterPro"/>
</dbReference>
<feature type="region of interest" description="Disordered" evidence="11">
    <location>
        <begin position="1"/>
        <end position="31"/>
    </location>
</feature>
<evidence type="ECO:0000256" key="8">
    <source>
        <dbReference type="ARBA" id="ARBA00023136"/>
    </source>
</evidence>
<feature type="compositionally biased region" description="Basic and acidic residues" evidence="11">
    <location>
        <begin position="209"/>
        <end position="235"/>
    </location>
</feature>
<evidence type="ECO:0000313" key="13">
    <source>
        <dbReference type="EMBL" id="EGG06023.1"/>
    </source>
</evidence>
<feature type="transmembrane region" description="Helical" evidence="12">
    <location>
        <begin position="62"/>
        <end position="80"/>
    </location>
</feature>
<dbReference type="Pfam" id="PF03907">
    <property type="entry name" value="Spo7"/>
    <property type="match status" value="1"/>
</dbReference>
<dbReference type="GO" id="GO:0005737">
    <property type="term" value="C:cytoplasm"/>
    <property type="evidence" value="ECO:0007669"/>
    <property type="project" value="UniProtKB-SubCell"/>
</dbReference>
<evidence type="ECO:0000256" key="2">
    <source>
        <dbReference type="ARBA" id="ARBA00004496"/>
    </source>
</evidence>
<dbReference type="GeneID" id="18925857"/>
<feature type="region of interest" description="Disordered" evidence="11">
    <location>
        <begin position="197"/>
        <end position="284"/>
    </location>
</feature>
<keyword evidence="6 12" id="KW-1133">Transmembrane helix</keyword>
<dbReference type="FunCoup" id="F4RNP6">
    <property type="interactions" value="48"/>
</dbReference>
<keyword evidence="5 12" id="KW-0812">Transmembrane</keyword>
<accession>F4RNP6</accession>
<evidence type="ECO:0000256" key="3">
    <source>
        <dbReference type="ARBA" id="ARBA00010998"/>
    </source>
</evidence>
<dbReference type="AlphaFoldDB" id="F4RNP6"/>
<evidence type="ECO:0000256" key="11">
    <source>
        <dbReference type="SAM" id="MobiDB-lite"/>
    </source>
</evidence>
<reference evidence="14" key="1">
    <citation type="journal article" date="2011" name="Proc. Natl. Acad. Sci. U.S.A.">
        <title>Obligate biotrophy features unraveled by the genomic analysis of rust fungi.</title>
        <authorList>
            <person name="Duplessis S."/>
            <person name="Cuomo C.A."/>
            <person name="Lin Y.-C."/>
            <person name="Aerts A."/>
            <person name="Tisserant E."/>
            <person name="Veneault-Fourrey C."/>
            <person name="Joly D.L."/>
            <person name="Hacquard S."/>
            <person name="Amselem J."/>
            <person name="Cantarel B.L."/>
            <person name="Chiu R."/>
            <person name="Coutinho P.M."/>
            <person name="Feau N."/>
            <person name="Field M."/>
            <person name="Frey P."/>
            <person name="Gelhaye E."/>
            <person name="Goldberg J."/>
            <person name="Grabherr M.G."/>
            <person name="Kodira C.D."/>
            <person name="Kohler A."/>
            <person name="Kuees U."/>
            <person name="Lindquist E.A."/>
            <person name="Lucas S.M."/>
            <person name="Mago R."/>
            <person name="Mauceli E."/>
            <person name="Morin E."/>
            <person name="Murat C."/>
            <person name="Pangilinan J.L."/>
            <person name="Park R."/>
            <person name="Pearson M."/>
            <person name="Quesneville H."/>
            <person name="Rouhier N."/>
            <person name="Sakthikumar S."/>
            <person name="Salamov A.A."/>
            <person name="Schmutz J."/>
            <person name="Selles B."/>
            <person name="Shapiro H."/>
            <person name="Tanguay P."/>
            <person name="Tuskan G.A."/>
            <person name="Henrissat B."/>
            <person name="Van de Peer Y."/>
            <person name="Rouze P."/>
            <person name="Ellis J.G."/>
            <person name="Dodds P.N."/>
            <person name="Schein J.E."/>
            <person name="Zhong S."/>
            <person name="Hamelin R.C."/>
            <person name="Grigoriev I.V."/>
            <person name="Szabo L.J."/>
            <person name="Martin F."/>
        </authorList>
    </citation>
    <scope>NUCLEOTIDE SEQUENCE [LARGE SCALE GENOMIC DNA]</scope>
    <source>
        <strain evidence="14">98AG31 / pathotype 3-4-7</strain>
    </source>
</reference>
<organism evidence="14">
    <name type="scientific">Melampsora larici-populina (strain 98AG31 / pathotype 3-4-7)</name>
    <name type="common">Poplar leaf rust fungus</name>
    <dbReference type="NCBI Taxonomy" id="747676"/>
    <lineage>
        <taxon>Eukaryota</taxon>
        <taxon>Fungi</taxon>
        <taxon>Dikarya</taxon>
        <taxon>Basidiomycota</taxon>
        <taxon>Pucciniomycotina</taxon>
        <taxon>Pucciniomycetes</taxon>
        <taxon>Pucciniales</taxon>
        <taxon>Melampsoraceae</taxon>
        <taxon>Melampsora</taxon>
    </lineage>
</organism>
<evidence type="ECO:0000256" key="10">
    <source>
        <dbReference type="ARBA" id="ARBA00030458"/>
    </source>
</evidence>
<proteinExistence type="inferred from homology"/>
<evidence type="ECO:0000256" key="4">
    <source>
        <dbReference type="ARBA" id="ARBA00022490"/>
    </source>
</evidence>
<dbReference type="STRING" id="747676.F4RNP6"/>